<reference evidence="3 4" key="1">
    <citation type="submission" date="2020-11" db="EMBL/GenBank/DDBJ databases">
        <title>Hymenobacter sp.</title>
        <authorList>
            <person name="Kim M.K."/>
        </authorList>
    </citation>
    <scope>NUCLEOTIDE SEQUENCE [LARGE SCALE GENOMIC DNA]</scope>
    <source>
        <strain evidence="3 4">BT594</strain>
    </source>
</reference>
<dbReference type="PROSITE" id="PS51257">
    <property type="entry name" value="PROKAR_LIPOPROTEIN"/>
    <property type="match status" value="1"/>
</dbReference>
<gene>
    <name evidence="3" type="ORF">I5L79_04950</name>
</gene>
<dbReference type="SMART" id="SM00754">
    <property type="entry name" value="CHRD"/>
    <property type="match status" value="1"/>
</dbReference>
<feature type="signal peptide" evidence="1">
    <location>
        <begin position="1"/>
        <end position="18"/>
    </location>
</feature>
<proteinExistence type="predicted"/>
<sequence length="146" mass="15383">MKKYAYLFLLLMGLTTFACDKEEEDKPTTGIVNLSATLDGKQQVPANNSPGTGTFTGTYDKSTRVITYNIVFSNMTAAPSAGHFHQGAPGVTGPVSVPFPGLTSPINGTATLSQADGAKLLGGEFYANLHSPNFPNGELRGDIKVK</sequence>
<evidence type="ECO:0000259" key="2">
    <source>
        <dbReference type="PROSITE" id="PS50933"/>
    </source>
</evidence>
<dbReference type="PROSITE" id="PS50933">
    <property type="entry name" value="CHRD"/>
    <property type="match status" value="1"/>
</dbReference>
<organism evidence="3 4">
    <name type="scientific">Hymenobacter guriensis</name>
    <dbReference type="NCBI Taxonomy" id="2793065"/>
    <lineage>
        <taxon>Bacteria</taxon>
        <taxon>Pseudomonadati</taxon>
        <taxon>Bacteroidota</taxon>
        <taxon>Cytophagia</taxon>
        <taxon>Cytophagales</taxon>
        <taxon>Hymenobacteraceae</taxon>
        <taxon>Hymenobacter</taxon>
    </lineage>
</organism>
<name>A0ABS0KZV9_9BACT</name>
<accession>A0ABS0KZV9</accession>
<keyword evidence="4" id="KW-1185">Reference proteome</keyword>
<dbReference type="Pfam" id="PF07452">
    <property type="entry name" value="CHRD"/>
    <property type="match status" value="1"/>
</dbReference>
<dbReference type="InterPro" id="IPR010895">
    <property type="entry name" value="CHRD"/>
</dbReference>
<feature type="chain" id="PRO_5045519474" evidence="1">
    <location>
        <begin position="19"/>
        <end position="146"/>
    </location>
</feature>
<evidence type="ECO:0000256" key="1">
    <source>
        <dbReference type="SAM" id="SignalP"/>
    </source>
</evidence>
<protein>
    <submittedName>
        <fullName evidence="3">CHRD domain-containing protein</fullName>
    </submittedName>
</protein>
<dbReference type="Proteomes" id="UP000601099">
    <property type="component" value="Unassembled WGS sequence"/>
</dbReference>
<dbReference type="EMBL" id="JADWYK010000002">
    <property type="protein sequence ID" value="MBG8552883.1"/>
    <property type="molecule type" value="Genomic_DNA"/>
</dbReference>
<dbReference type="RefSeq" id="WP_196953919.1">
    <property type="nucleotide sequence ID" value="NZ_JADWYK010000002.1"/>
</dbReference>
<evidence type="ECO:0000313" key="3">
    <source>
        <dbReference type="EMBL" id="MBG8552883.1"/>
    </source>
</evidence>
<evidence type="ECO:0000313" key="4">
    <source>
        <dbReference type="Proteomes" id="UP000601099"/>
    </source>
</evidence>
<feature type="domain" description="CHRD" evidence="2">
    <location>
        <begin position="30"/>
        <end position="146"/>
    </location>
</feature>
<keyword evidence="1" id="KW-0732">Signal</keyword>
<comment type="caution">
    <text evidence="3">The sequence shown here is derived from an EMBL/GenBank/DDBJ whole genome shotgun (WGS) entry which is preliminary data.</text>
</comment>